<feature type="coiled-coil region" evidence="1">
    <location>
        <begin position="311"/>
        <end position="373"/>
    </location>
</feature>
<dbReference type="EMBL" id="DSRU01000054">
    <property type="protein sequence ID" value="HFM97107.1"/>
    <property type="molecule type" value="Genomic_DNA"/>
</dbReference>
<name>A0A7C3KD99_9CYAN</name>
<dbReference type="AlphaFoldDB" id="A0A7C3KD99"/>
<accession>A0A7C3KD99</accession>
<reference evidence="3" key="1">
    <citation type="journal article" date="2020" name="mSystems">
        <title>Genome- and Community-Level Interaction Insights into Carbon Utilization and Element Cycling Functions of Hydrothermarchaeota in Hydrothermal Sediment.</title>
        <authorList>
            <person name="Zhou Z."/>
            <person name="Liu Y."/>
            <person name="Xu W."/>
            <person name="Pan J."/>
            <person name="Luo Z.H."/>
            <person name="Li M."/>
        </authorList>
    </citation>
    <scope>NUCLEOTIDE SEQUENCE [LARGE SCALE GENOMIC DNA]</scope>
    <source>
        <strain evidence="3">SpSt-418</strain>
    </source>
</reference>
<proteinExistence type="predicted"/>
<keyword evidence="1" id="KW-0175">Coiled coil</keyword>
<gene>
    <name evidence="3" type="ORF">ENR64_04920</name>
</gene>
<organism evidence="3">
    <name type="scientific">Oscillatoriales cyanobacterium SpSt-418</name>
    <dbReference type="NCBI Taxonomy" id="2282169"/>
    <lineage>
        <taxon>Bacteria</taxon>
        <taxon>Bacillati</taxon>
        <taxon>Cyanobacteriota</taxon>
        <taxon>Cyanophyceae</taxon>
        <taxon>Oscillatoriophycideae</taxon>
        <taxon>Oscillatoriales</taxon>
    </lineage>
</organism>
<feature type="region of interest" description="Disordered" evidence="2">
    <location>
        <begin position="1"/>
        <end position="28"/>
    </location>
</feature>
<comment type="caution">
    <text evidence="3">The sequence shown here is derived from an EMBL/GenBank/DDBJ whole genome shotgun (WGS) entry which is preliminary data.</text>
</comment>
<evidence type="ECO:0000256" key="2">
    <source>
        <dbReference type="SAM" id="MobiDB-lite"/>
    </source>
</evidence>
<sequence>MVEFDPLQRSRASEDFSASDNLPTPPTAGQHQLIQLTLAYDFAAIDQLSCPLPQSDATQAHPISDNFALTELQQQGLLLELVQLRSQTQTQLTRIQQLEQALDQSQLCIREVQQQLIEQQFLENQLATTEEIANIQQQAIHQLKLQLSQKQQALDLAQANLEQEQRVLHEILRVVEELSQSQNTDVNDFCANLLRERSANQSLRHSLHSDVDQLKAVLEHQQQRVSELEAEAALRAGWETTLIEMLVSTQTTLLALAETASDESIVSVAEKTNLLNQLNDCLSGLQQSLQQMQTVRDRPHFSVAPISPQEFIEAQNRIGELETQLARTETAKLLIQHAHQEAEVDRERQRSRLADLESQVAEMQEQILHQAQQASEYETAVQHWKDRYVHSYQQIQQLKHLLDGNLENLPSEVQEILADLEANRLSAIDQNQSSAITPARFNRDTQLDLPDFLLRRRSYKTRRLS</sequence>
<feature type="coiled-coil region" evidence="1">
    <location>
        <begin position="140"/>
        <end position="181"/>
    </location>
</feature>
<feature type="coiled-coil region" evidence="1">
    <location>
        <begin position="81"/>
        <end position="115"/>
    </location>
</feature>
<evidence type="ECO:0000313" key="3">
    <source>
        <dbReference type="EMBL" id="HFM97107.1"/>
    </source>
</evidence>
<feature type="compositionally biased region" description="Basic and acidic residues" evidence="2">
    <location>
        <begin position="1"/>
        <end position="14"/>
    </location>
</feature>
<feature type="compositionally biased region" description="Polar residues" evidence="2">
    <location>
        <begin position="16"/>
        <end position="28"/>
    </location>
</feature>
<evidence type="ECO:0000256" key="1">
    <source>
        <dbReference type="SAM" id="Coils"/>
    </source>
</evidence>
<protein>
    <submittedName>
        <fullName evidence="3">Uncharacterized protein</fullName>
    </submittedName>
</protein>